<feature type="region of interest" description="Disordered" evidence="8">
    <location>
        <begin position="1"/>
        <end position="278"/>
    </location>
</feature>
<dbReference type="Pfam" id="PF02618">
    <property type="entry name" value="YceG"/>
    <property type="match status" value="1"/>
</dbReference>
<feature type="compositionally biased region" description="Basic residues" evidence="8">
    <location>
        <begin position="261"/>
        <end position="278"/>
    </location>
</feature>
<keyword evidence="5 7" id="KW-0456">Lyase</keyword>
<evidence type="ECO:0000256" key="5">
    <source>
        <dbReference type="ARBA" id="ARBA00023239"/>
    </source>
</evidence>
<dbReference type="Gene3D" id="3.30.1490.480">
    <property type="entry name" value="Endolytic murein transglycosylase"/>
    <property type="match status" value="1"/>
</dbReference>
<dbReference type="GO" id="GO:0005886">
    <property type="term" value="C:plasma membrane"/>
    <property type="evidence" value="ECO:0007669"/>
    <property type="project" value="UniProtKB-SubCell"/>
</dbReference>
<dbReference type="InterPro" id="IPR003770">
    <property type="entry name" value="MLTG-like"/>
</dbReference>
<accession>A0AA37FF52</accession>
<dbReference type="GO" id="GO:0009252">
    <property type="term" value="P:peptidoglycan biosynthetic process"/>
    <property type="evidence" value="ECO:0007669"/>
    <property type="project" value="UniProtKB-UniRule"/>
</dbReference>
<evidence type="ECO:0000256" key="8">
    <source>
        <dbReference type="SAM" id="MobiDB-lite"/>
    </source>
</evidence>
<dbReference type="AlphaFoldDB" id="A0AA37FF52"/>
<dbReference type="GO" id="GO:0071555">
    <property type="term" value="P:cell wall organization"/>
    <property type="evidence" value="ECO:0007669"/>
    <property type="project" value="UniProtKB-KW"/>
</dbReference>
<feature type="site" description="Important for catalytic activity" evidence="7">
    <location>
        <position position="510"/>
    </location>
</feature>
<gene>
    <name evidence="7" type="primary">mltG</name>
    <name evidence="9" type="ORF">ScoT_56940</name>
</gene>
<feature type="compositionally biased region" description="Acidic residues" evidence="8">
    <location>
        <begin position="243"/>
        <end position="256"/>
    </location>
</feature>
<evidence type="ECO:0000313" key="9">
    <source>
        <dbReference type="EMBL" id="GHI49520.1"/>
    </source>
</evidence>
<proteinExistence type="inferred from homology"/>
<protein>
    <recommendedName>
        <fullName evidence="7">Endolytic murein transglycosylase</fullName>
        <ecNumber evidence="7">4.2.2.29</ecNumber>
    </recommendedName>
    <alternativeName>
        <fullName evidence="7">Peptidoglycan lytic transglycosylase</fullName>
    </alternativeName>
    <alternativeName>
        <fullName evidence="7">Peptidoglycan polymerization terminase</fullName>
    </alternativeName>
</protein>
<dbReference type="NCBIfam" id="TIGR00247">
    <property type="entry name" value="endolytic transglycosylase MltG"/>
    <property type="match status" value="1"/>
</dbReference>
<feature type="compositionally biased region" description="Low complexity" evidence="8">
    <location>
        <begin position="67"/>
        <end position="123"/>
    </location>
</feature>
<comment type="caution">
    <text evidence="9">The sequence shown here is derived from an EMBL/GenBank/DDBJ whole genome shotgun (WGS) entry which is preliminary data.</text>
</comment>
<keyword evidence="4 7" id="KW-0472">Membrane</keyword>
<feature type="compositionally biased region" description="Basic and acidic residues" evidence="8">
    <location>
        <begin position="229"/>
        <end position="242"/>
    </location>
</feature>
<comment type="similarity">
    <text evidence="7">Belongs to the transglycosylase MltG family.</text>
</comment>
<dbReference type="EMBL" id="BNDZ01000005">
    <property type="protein sequence ID" value="GHI49520.1"/>
    <property type="molecule type" value="Genomic_DNA"/>
</dbReference>
<evidence type="ECO:0000256" key="1">
    <source>
        <dbReference type="ARBA" id="ARBA00022475"/>
    </source>
</evidence>
<reference evidence="9" key="1">
    <citation type="submission" date="2022-09" db="EMBL/GenBank/DDBJ databases">
        <title>Whole genome shotgun sequence of Streptomyces albidoflavus NBRC 12854.</title>
        <authorList>
            <person name="Komaki H."/>
            <person name="Tamura T."/>
        </authorList>
    </citation>
    <scope>NUCLEOTIDE SEQUENCE</scope>
    <source>
        <strain evidence="9">NBRC 12854</strain>
    </source>
</reference>
<feature type="compositionally biased region" description="Basic and acidic residues" evidence="8">
    <location>
        <begin position="186"/>
        <end position="195"/>
    </location>
</feature>
<keyword evidence="2 7" id="KW-0812">Transmembrane</keyword>
<organism evidence="9 10">
    <name type="scientific">Streptomyces albidoflavus</name>
    <dbReference type="NCBI Taxonomy" id="1886"/>
    <lineage>
        <taxon>Bacteria</taxon>
        <taxon>Bacillati</taxon>
        <taxon>Actinomycetota</taxon>
        <taxon>Actinomycetes</taxon>
        <taxon>Kitasatosporales</taxon>
        <taxon>Streptomycetaceae</taxon>
        <taxon>Streptomyces</taxon>
        <taxon>Streptomyces albidoflavus group</taxon>
    </lineage>
</organism>
<feature type="transmembrane region" description="Helical" evidence="7">
    <location>
        <begin position="282"/>
        <end position="303"/>
    </location>
</feature>
<dbReference type="PANTHER" id="PTHR30518:SF2">
    <property type="entry name" value="ENDOLYTIC MUREIN TRANSGLYCOSYLASE"/>
    <property type="match status" value="1"/>
</dbReference>
<keyword evidence="1 7" id="KW-1003">Cell membrane</keyword>
<keyword evidence="3 7" id="KW-1133">Transmembrane helix</keyword>
<dbReference type="HAMAP" id="MF_02065">
    <property type="entry name" value="MltG"/>
    <property type="match status" value="1"/>
</dbReference>
<feature type="compositionally biased region" description="Basic and acidic residues" evidence="8">
    <location>
        <begin position="160"/>
        <end position="177"/>
    </location>
</feature>
<evidence type="ECO:0000256" key="7">
    <source>
        <dbReference type="HAMAP-Rule" id="MF_02065"/>
    </source>
</evidence>
<sequence>MEAAPGAAASPVPRSRGPMTEYGRGQGSDPWQEDPLSSPAYGQAAQGGYGDGWSGQQPGGYPPPQPGYDGQPYQQYPQDGGRQGYPQQQYPQQGHPGHPYDPHQQGHPQQQHPQQQHPQQGQYGSDGYGQQYGGQWDTGQVPPYDPAAGDPYQQQAHGHPGHDGYGDGQHDPYRTEDAYPPPRPPGRREEQRPESEWEEPGEETHPFFTGADDAPEADEGRGARRGRGRKGERDDRDRADDRDGYDDHDDYDDEPEPGGRRGGRGGGKQRGRGTKGKSRNGVACLVVSLVLLGGGGAVAYYGYQFYQDRFGPAEDYAGDGSGQVVVEVPQGAVGWDIANLLKKHDVVKSGSAFVNAQNAHPQGKSLQPGFYTLRKQMSGKAAVELMLSPKSRNTLIIPEGRRNAWVYDQIDKRLGVKAGTTEEVALKESTSLGLPKWANNNKDIKDPLEGFLFPSSYPLAKSMEPADVLKKMVAQAKQEYARYDLEGSAEKLGLKDPLQVVTVASLVQAEGMTHDDFRKMAAVVYNRLQPDNTVTNQKLEFDSTYNYLKGESEIDISIAKIRNDPDPYNTYYHKLLPPGPIGNPGSDAMKAAVDPDTDDWMFFISIDGKTTQFTKTLADHEALVKEFNESRRKDQ</sequence>
<dbReference type="Proteomes" id="UP001051844">
    <property type="component" value="Unassembled WGS sequence"/>
</dbReference>
<evidence type="ECO:0000256" key="3">
    <source>
        <dbReference type="ARBA" id="ARBA00022989"/>
    </source>
</evidence>
<dbReference type="PANTHER" id="PTHR30518">
    <property type="entry name" value="ENDOLYTIC MUREIN TRANSGLYCOSYLASE"/>
    <property type="match status" value="1"/>
</dbReference>
<evidence type="ECO:0000256" key="6">
    <source>
        <dbReference type="ARBA" id="ARBA00023316"/>
    </source>
</evidence>
<dbReference type="EC" id="4.2.2.29" evidence="7"/>
<keyword evidence="6 7" id="KW-0961">Cell wall biogenesis/degradation</keyword>
<name>A0AA37FF52_9ACTN</name>
<evidence type="ECO:0000256" key="2">
    <source>
        <dbReference type="ARBA" id="ARBA00022692"/>
    </source>
</evidence>
<dbReference type="GO" id="GO:0008932">
    <property type="term" value="F:lytic endotransglycosylase activity"/>
    <property type="evidence" value="ECO:0007669"/>
    <property type="project" value="UniProtKB-UniRule"/>
</dbReference>
<comment type="function">
    <text evidence="7">Functions as a peptidoglycan terminase that cleaves nascent peptidoglycan strands endolytically to terminate their elongation.</text>
</comment>
<comment type="catalytic activity">
    <reaction evidence="7">
        <text>a peptidoglycan chain = a peptidoglycan chain with N-acetyl-1,6-anhydromuramyl-[peptide] at the reducing end + a peptidoglycan chain with N-acetylglucosamine at the non-reducing end.</text>
        <dbReference type="EC" id="4.2.2.29"/>
    </reaction>
</comment>
<comment type="subcellular location">
    <subcellularLocation>
        <location evidence="7">Cell membrane</location>
        <topology evidence="7">Single-pass membrane protein</topology>
    </subcellularLocation>
</comment>
<evidence type="ECO:0000313" key="10">
    <source>
        <dbReference type="Proteomes" id="UP001051844"/>
    </source>
</evidence>
<evidence type="ECO:0000256" key="4">
    <source>
        <dbReference type="ARBA" id="ARBA00023136"/>
    </source>
</evidence>